<dbReference type="InterPro" id="IPR048254">
    <property type="entry name" value="CDP_ALCOHOL_P_TRANSF_CS"/>
</dbReference>
<dbReference type="EMBL" id="CAEZYY010000002">
    <property type="protein sequence ID" value="CAB4738422.1"/>
    <property type="molecule type" value="Genomic_DNA"/>
</dbReference>
<dbReference type="Pfam" id="PF01066">
    <property type="entry name" value="CDP-OH_P_transf"/>
    <property type="match status" value="1"/>
</dbReference>
<keyword evidence="7 10" id="KW-0472">Membrane</keyword>
<dbReference type="InterPro" id="IPR050324">
    <property type="entry name" value="CDP-alcohol_PTase-I"/>
</dbReference>
<evidence type="ECO:0000256" key="5">
    <source>
        <dbReference type="ARBA" id="ARBA00022989"/>
    </source>
</evidence>
<evidence type="ECO:0000256" key="1">
    <source>
        <dbReference type="ARBA" id="ARBA00004141"/>
    </source>
</evidence>
<evidence type="ECO:0000256" key="2">
    <source>
        <dbReference type="ARBA" id="ARBA00022516"/>
    </source>
</evidence>
<keyword evidence="2" id="KW-0444">Lipid biosynthesis</keyword>
<evidence type="ECO:0000256" key="10">
    <source>
        <dbReference type="SAM" id="Phobius"/>
    </source>
</evidence>
<feature type="transmembrane region" description="Helical" evidence="10">
    <location>
        <begin position="118"/>
        <end position="138"/>
    </location>
</feature>
<keyword evidence="4 10" id="KW-0812">Transmembrane</keyword>
<protein>
    <submittedName>
        <fullName evidence="11">Unannotated protein</fullName>
    </submittedName>
</protein>
<evidence type="ECO:0000313" key="11">
    <source>
        <dbReference type="EMBL" id="CAB4738422.1"/>
    </source>
</evidence>
<keyword evidence="3" id="KW-0808">Transferase</keyword>
<keyword evidence="8" id="KW-0594">Phospholipid biosynthesis</keyword>
<evidence type="ECO:0000256" key="6">
    <source>
        <dbReference type="ARBA" id="ARBA00023098"/>
    </source>
</evidence>
<evidence type="ECO:0000256" key="7">
    <source>
        <dbReference type="ARBA" id="ARBA00023136"/>
    </source>
</evidence>
<feature type="transmembrane region" description="Helical" evidence="10">
    <location>
        <begin position="178"/>
        <end position="202"/>
    </location>
</feature>
<name>A0A6J6SU34_9ZZZZ</name>
<dbReference type="InterPro" id="IPR043130">
    <property type="entry name" value="CDP-OH_PTrfase_TM_dom"/>
</dbReference>
<sequence length="225" mass="24532">MVRMTRPALLAEPGTIHIVSSTDQGEQQSAGVWTIPNLITIVRLGCIPVFLYLLFGRDNRVAAGSLLAVLGATDWVDGWVARRFNQVSELGKVLDPTADRVLFIVGIVGIIIDGSAPRWFAVLVVAREAVIGGAMVVLTALGMKRFDVTYLGKCATFALMFAFPLFLAHAGFESSRTVWLVLAWAFAAPGLALSYYTAFAYVPQMRNNLRAGRAERAESQREVAR</sequence>
<feature type="transmembrane region" description="Helical" evidence="10">
    <location>
        <begin position="150"/>
        <end position="172"/>
    </location>
</feature>
<dbReference type="Gene3D" id="1.20.120.1760">
    <property type="match status" value="1"/>
</dbReference>
<dbReference type="GO" id="GO:0046474">
    <property type="term" value="P:glycerophospholipid biosynthetic process"/>
    <property type="evidence" value="ECO:0007669"/>
    <property type="project" value="TreeGrafter"/>
</dbReference>
<accession>A0A6J6SU34</accession>
<reference evidence="11" key="1">
    <citation type="submission" date="2020-05" db="EMBL/GenBank/DDBJ databases">
        <authorList>
            <person name="Chiriac C."/>
            <person name="Salcher M."/>
            <person name="Ghai R."/>
            <person name="Kavagutti S V."/>
        </authorList>
    </citation>
    <scope>NUCLEOTIDE SEQUENCE</scope>
</reference>
<keyword evidence="9" id="KW-1208">Phospholipid metabolism</keyword>
<keyword evidence="6" id="KW-0443">Lipid metabolism</keyword>
<dbReference type="InterPro" id="IPR000462">
    <property type="entry name" value="CDP-OH_P_trans"/>
</dbReference>
<dbReference type="PANTHER" id="PTHR14269">
    <property type="entry name" value="CDP-DIACYLGLYCEROL--GLYCEROL-3-PHOSPHATE 3-PHOSPHATIDYLTRANSFERASE-RELATED"/>
    <property type="match status" value="1"/>
</dbReference>
<evidence type="ECO:0000256" key="9">
    <source>
        <dbReference type="ARBA" id="ARBA00023264"/>
    </source>
</evidence>
<proteinExistence type="predicted"/>
<dbReference type="PANTHER" id="PTHR14269:SF62">
    <property type="entry name" value="CDP-DIACYLGLYCEROL--GLYCEROL-3-PHOSPHATE 3-PHOSPHATIDYLTRANSFERASE 1, CHLOROPLASTIC"/>
    <property type="match status" value="1"/>
</dbReference>
<dbReference type="GO" id="GO:0016780">
    <property type="term" value="F:phosphotransferase activity, for other substituted phosphate groups"/>
    <property type="evidence" value="ECO:0007669"/>
    <property type="project" value="InterPro"/>
</dbReference>
<evidence type="ECO:0000256" key="4">
    <source>
        <dbReference type="ARBA" id="ARBA00022692"/>
    </source>
</evidence>
<dbReference type="AlphaFoldDB" id="A0A6J6SU34"/>
<comment type="subcellular location">
    <subcellularLocation>
        <location evidence="1">Membrane</location>
        <topology evidence="1">Multi-pass membrane protein</topology>
    </subcellularLocation>
</comment>
<evidence type="ECO:0000256" key="3">
    <source>
        <dbReference type="ARBA" id="ARBA00022679"/>
    </source>
</evidence>
<keyword evidence="5 10" id="KW-1133">Transmembrane helix</keyword>
<dbReference type="GO" id="GO:0016020">
    <property type="term" value="C:membrane"/>
    <property type="evidence" value="ECO:0007669"/>
    <property type="project" value="UniProtKB-SubCell"/>
</dbReference>
<evidence type="ECO:0000256" key="8">
    <source>
        <dbReference type="ARBA" id="ARBA00023209"/>
    </source>
</evidence>
<gene>
    <name evidence="11" type="ORF">UFOPK2806_00197</name>
</gene>
<organism evidence="11">
    <name type="scientific">freshwater metagenome</name>
    <dbReference type="NCBI Taxonomy" id="449393"/>
    <lineage>
        <taxon>unclassified sequences</taxon>
        <taxon>metagenomes</taxon>
        <taxon>ecological metagenomes</taxon>
    </lineage>
</organism>
<dbReference type="PROSITE" id="PS00379">
    <property type="entry name" value="CDP_ALCOHOL_P_TRANSF"/>
    <property type="match status" value="1"/>
</dbReference>